<evidence type="ECO:0000256" key="8">
    <source>
        <dbReference type="PROSITE-ProRule" id="PRU00192"/>
    </source>
</evidence>
<dbReference type="PANTHER" id="PTHR23169:SF23">
    <property type="entry name" value="SHORT STOP, ISOFORM H"/>
    <property type="match status" value="1"/>
</dbReference>
<keyword evidence="5" id="KW-0493">Microtubule</keyword>
<keyword evidence="6" id="KW-0677">Repeat</keyword>
<feature type="compositionally biased region" description="Low complexity" evidence="10">
    <location>
        <begin position="2288"/>
        <end position="2318"/>
    </location>
</feature>
<feature type="coiled-coil region" evidence="9">
    <location>
        <begin position="1002"/>
        <end position="1047"/>
    </location>
</feature>
<dbReference type="InterPro" id="IPR035915">
    <property type="entry name" value="Plakin_repeat_sf"/>
</dbReference>
<dbReference type="PROSITE" id="PS50002">
    <property type="entry name" value="SH3"/>
    <property type="match status" value="1"/>
</dbReference>
<feature type="compositionally biased region" description="Polar residues" evidence="10">
    <location>
        <begin position="1686"/>
        <end position="1700"/>
    </location>
</feature>
<dbReference type="FunFam" id="1.20.58.60:FF:000095">
    <property type="entry name" value="microtubule-actin cross-linking factor 1 isoform X2"/>
    <property type="match status" value="1"/>
</dbReference>
<dbReference type="InterPro" id="IPR001452">
    <property type="entry name" value="SH3_domain"/>
</dbReference>
<evidence type="ECO:0000256" key="2">
    <source>
        <dbReference type="ARBA" id="ARBA00022443"/>
    </source>
</evidence>
<dbReference type="Gene3D" id="1.20.58.60">
    <property type="match status" value="29"/>
</dbReference>
<dbReference type="Pfam" id="PF00307">
    <property type="entry name" value="CH"/>
    <property type="match status" value="2"/>
</dbReference>
<reference evidence="14" key="3">
    <citation type="submission" date="2025-08" db="UniProtKB">
        <authorList>
            <consortium name="RefSeq"/>
        </authorList>
    </citation>
    <scope>IDENTIFICATION</scope>
</reference>
<feature type="region of interest" description="Disordered" evidence="10">
    <location>
        <begin position="4084"/>
        <end position="4131"/>
    </location>
</feature>
<keyword evidence="2 8" id="KW-0728">SH3 domain</keyword>
<dbReference type="FunFam" id="1.10.418.10:FF:000048">
    <property type="entry name" value="Short stop, isoform B"/>
    <property type="match status" value="1"/>
</dbReference>
<feature type="region of interest" description="Disordered" evidence="10">
    <location>
        <begin position="2151"/>
        <end position="2170"/>
    </location>
</feature>
<feature type="domain" description="Calponin-homology (CH)" evidence="12">
    <location>
        <begin position="193"/>
        <end position="298"/>
    </location>
</feature>
<feature type="region of interest" description="Disordered" evidence="10">
    <location>
        <begin position="1644"/>
        <end position="1700"/>
    </location>
</feature>
<feature type="compositionally biased region" description="Pro residues" evidence="10">
    <location>
        <begin position="5946"/>
        <end position="5955"/>
    </location>
</feature>
<evidence type="ECO:0000256" key="5">
    <source>
        <dbReference type="ARBA" id="ARBA00022701"/>
    </source>
</evidence>
<dbReference type="CDD" id="cd21188">
    <property type="entry name" value="CH_PLEC-like_rpt1"/>
    <property type="match status" value="1"/>
</dbReference>
<feature type="compositionally biased region" description="Basic and acidic residues" evidence="10">
    <location>
        <begin position="2404"/>
        <end position="2434"/>
    </location>
</feature>
<dbReference type="Pfam" id="PF21097">
    <property type="entry name" value="SR_plectin_7"/>
    <property type="match status" value="1"/>
</dbReference>
<evidence type="ECO:0000256" key="3">
    <source>
        <dbReference type="ARBA" id="ARBA00022490"/>
    </source>
</evidence>
<organism evidence="13 14">
    <name type="scientific">Branchiostoma floridae</name>
    <name type="common">Florida lancelet</name>
    <name type="synonym">Amphioxus</name>
    <dbReference type="NCBI Taxonomy" id="7739"/>
    <lineage>
        <taxon>Eukaryota</taxon>
        <taxon>Metazoa</taxon>
        <taxon>Chordata</taxon>
        <taxon>Cephalochordata</taxon>
        <taxon>Leptocardii</taxon>
        <taxon>Amphioxiformes</taxon>
        <taxon>Branchiostomatidae</taxon>
        <taxon>Branchiostoma</taxon>
    </lineage>
</organism>
<evidence type="ECO:0000313" key="14">
    <source>
        <dbReference type="RefSeq" id="XP_035657737.1"/>
    </source>
</evidence>
<feature type="domain" description="SH3" evidence="11">
    <location>
        <begin position="880"/>
        <end position="937"/>
    </location>
</feature>
<feature type="coiled-coil region" evidence="9">
    <location>
        <begin position="5408"/>
        <end position="5435"/>
    </location>
</feature>
<keyword evidence="4" id="KW-0597">Phosphoprotein</keyword>
<feature type="coiled-coil region" evidence="9">
    <location>
        <begin position="4255"/>
        <end position="4282"/>
    </location>
</feature>
<gene>
    <name evidence="14" type="primary">LOC118403238</name>
</gene>
<dbReference type="Pfam" id="PF21020">
    <property type="entry name" value="Spectrin_4"/>
    <property type="match status" value="1"/>
</dbReference>
<dbReference type="InterPro" id="IPR041615">
    <property type="entry name" value="Desmoplakin_SH3"/>
</dbReference>
<feature type="region of interest" description="Disordered" evidence="10">
    <location>
        <begin position="2213"/>
        <end position="2434"/>
    </location>
</feature>
<feature type="compositionally biased region" description="Basic and acidic residues" evidence="10">
    <location>
        <begin position="1839"/>
        <end position="1850"/>
    </location>
</feature>
<dbReference type="SUPFAM" id="SSF75399">
    <property type="entry name" value="Plakin repeat"/>
    <property type="match status" value="5"/>
</dbReference>
<protein>
    <submittedName>
        <fullName evidence="14">Microtubule-actin cross-linking factor 1-like</fullName>
    </submittedName>
</protein>
<evidence type="ECO:0000256" key="4">
    <source>
        <dbReference type="ARBA" id="ARBA00022553"/>
    </source>
</evidence>
<dbReference type="OrthoDB" id="10016565at2759"/>
<feature type="coiled-coil region" evidence="9">
    <location>
        <begin position="4138"/>
        <end position="4165"/>
    </location>
</feature>
<feature type="compositionally biased region" description="Polar residues" evidence="10">
    <location>
        <begin position="1955"/>
        <end position="1965"/>
    </location>
</feature>
<feature type="region of interest" description="Disordered" evidence="10">
    <location>
        <begin position="1755"/>
        <end position="2091"/>
    </location>
</feature>
<evidence type="ECO:0000259" key="11">
    <source>
        <dbReference type="PROSITE" id="PS50002"/>
    </source>
</evidence>
<feature type="compositionally biased region" description="Polar residues" evidence="10">
    <location>
        <begin position="2074"/>
        <end position="2085"/>
    </location>
</feature>
<keyword evidence="9" id="KW-0175">Coiled coil</keyword>
<dbReference type="CDD" id="cd21189">
    <property type="entry name" value="CH_PLEC-like_rpt2"/>
    <property type="match status" value="1"/>
</dbReference>
<dbReference type="InterPro" id="IPR002017">
    <property type="entry name" value="Spectrin_repeat"/>
</dbReference>
<evidence type="ECO:0000256" key="10">
    <source>
        <dbReference type="SAM" id="MobiDB-lite"/>
    </source>
</evidence>
<feature type="coiled-coil region" evidence="9">
    <location>
        <begin position="3567"/>
        <end position="3594"/>
    </location>
</feature>
<dbReference type="InterPro" id="IPR043197">
    <property type="entry name" value="Plakin"/>
</dbReference>
<dbReference type="InterPro" id="IPR001101">
    <property type="entry name" value="Plectin_repeat"/>
</dbReference>
<dbReference type="Gene3D" id="1.20.58.1060">
    <property type="match status" value="1"/>
</dbReference>
<dbReference type="FunFam" id="1.10.418.10:FF:000022">
    <property type="entry name" value="Short stop, isoform K"/>
    <property type="match status" value="1"/>
</dbReference>
<feature type="compositionally biased region" description="Low complexity" evidence="10">
    <location>
        <begin position="1758"/>
        <end position="1771"/>
    </location>
</feature>
<dbReference type="SUPFAM" id="SSF46966">
    <property type="entry name" value="Spectrin repeat"/>
    <property type="match status" value="26"/>
</dbReference>
<dbReference type="Pfam" id="PF21019">
    <property type="entry name" value="Spectrin_3"/>
    <property type="match status" value="1"/>
</dbReference>
<dbReference type="InterPro" id="IPR049538">
    <property type="entry name" value="PCN-like_spectrin-like_rpt"/>
</dbReference>
<dbReference type="GO" id="GO:0045104">
    <property type="term" value="P:intermediate filament cytoskeleton organization"/>
    <property type="evidence" value="ECO:0007669"/>
    <property type="project" value="InterPro"/>
</dbReference>
<keyword evidence="7" id="KW-0009">Actin-binding</keyword>
<feature type="compositionally biased region" description="Polar residues" evidence="10">
    <location>
        <begin position="4114"/>
        <end position="4123"/>
    </location>
</feature>
<sequence length="5977" mass="666351">MEFTLLRYRIQNSRARTSDDGSGSFPWHRTAAGGMAERGRTAGDPPGSPSRRWEGSSVQVLDPADRAVIRIADERDQVQKKTFTKWVNKHLTKVRRNVEDLYMDLRDGHNLISLLEVLSGETLPREKGHMRFHRLQNCQIALDFLKYKHIKLVNIRNIDIADGNPKLTLGLIWTIILHFQISDIIVPGQPEDVSAKEALLMWSQRTLEGYPGVSVTNFSKSWRDGLAFSAIIHRHRPDLIDYKSLKKKSNKQNLENAFTLAEKEFGVTRLLDPEDVDVPSPDEKSIITYVSSLYDVFPEVPDIEQSLQDNEQALQFQDYNDRASSLLQWLRNTTAKMEDRNLPKMPDRLKTQLAELNRLRIEVLPAKAGEKEQLSGLHDYLENISIASRKFEVPEDLSTEKIQHAWDCLNLAIQDREKDLLQEIEKFERLRGVAEKVQKESKRCENILNTAEGRLREQIRMEVAIKFRYKVDSSQLSHADAKQVFAEVEQQLQTCEGCIKEMFTDVQTLREGGYPQADPLQKKVFLLHERWVHLKNSLQTSSQSRRFGEGPAQLRSPTGMSLSEVGEEGRLLQECLSWVQNKQSILESGEYGSDLPSVQRLLEEHREQHRVITEFKAKVDQCIANKSKLMGPKYHVYCEQLSKLEQAYSTLTDTSQKRLQYLESLLEFIRQATLELMWLNEREELELAREWDDRPVNITELDQHYEVQAHVTKTDYLRQSHLSFLYRKLVTKEKTQAQVLMQELETREAQFNSLQERGEALALANHPAAKSIEAYMAAMQTQWAWLLQLTSCLEQHTKHTAKYQQFFAEGRDVESWLKEQADLLNTKYNRTDLPLNEAEDLLQEIFEMKESLVEFKDHISSVATNSKQVLPLNQRRQKNTSNITVKAVSSYRQIDLSLKEGDECILVDNSQKTKWQVITPTGEEAFVPSVVFMIPPPCSEAMDYAERLEVQYQELLSLWKTRHLALKHTVSAQQISQRVQAIKNMSLEQFSLLDPSERDEMLKSLLEDLEQLERENQESGTVDPALLAQLRADVEACQRRFQDMAAQAGKEAVMAEKVDEQARQLSSQVGSFVQTLDTAEQKLMIRIHTPLPRDIPGVEDVVQESQEFVDTLNVQSTQYKQLRSSSEDLLRTGKQSESLDRLKSQVTIMVQKWDRVWNLSHIYLDKTKTVLVVMKSMEDTDKFVSIHEVTLSAAPGLPCEPPAIGKQKSDLQETQRETISLQPKLEQLRLDIVNVKDSATQMTPDREDPDAARVEEDVDDMRKRWQTVLQQTEDRLDRINTAANTMDSYQRAWLRETRWLAEMERRLAEQEAMPSDPRMLMQRLNATKDLVNELDQHQPAVEETTRLGEQFIQQAQDYDSQLEQYRSSLNSDLSDAAKKPKIQCSADIVGQQLDDLNRRYRDLVAKTTRNLQLMNSSLAAEEKQVVMAGILQEMDALFDMDLDVDSVQEEPLIVPEKAILAYHAFVPNARPPKGTVDLSELLPPFELEVGKKSMGPVVDEELIVPQTAPTSYHAFMASLGERLKQSLMDAAGKPTARATAEELGKLLDWVGVVDKKLTKQPGVEGNNQQLQQMLKEQQALGEDIVAHQEPVVNTVTTGRQLLSEHPALGKADKQSLEGGLNKVEKGYEAVCDKSAARMDELQSALQQQQDKKAKPTGLAAESRQARIEEPQAVATNSPAAQARVSPATQASRPSKASLSTAVQPVANLAAKNRDNRAAKLTDNVVAPLAVDKAQGSEEVTPQVYTVVEISPVATANEDITPTESDSSPSESAVRYSDTPSDSLEAGEPLSEQDSLFEEDSLSVKDSLSEQEEDVDEGSEGESTLVWQDSPIASLQPSDLEPKKAMEENVTDKPPALPPKMSKIRGPSQPPAQPVVDVEKTPVKEQSQSYKPDLPKKVARELPPSKVKQAHSTVEKDVRVESPASGIQEGNLDVRMRERESQRKSPKPISAEKVSSDSPIPESSKQGMRESLVQALAAGEHSQAKRQQHEVTSQVTPNGRPDTESSQGSVPPSQVTPSHRPNTESPQHAVPPAQVTPDPSSPSTKSRESSLPPTQAPETQSHLDIPEPSLAPDTQPDTGNVETQSPYDIDIDPEMIFEALERGLINEPTAIKILETQVRAGGIVDPNTAEKLSVEEAQKRELVTSEMAEKLMEAEQSRKATEESDRVETQRSIETVVSTSENVEGMQVITTTVVETHTVSLGVDELEAVRGMYTKKGEGEDQSNVAKVEREKSDVDIEGKGTDKIAKPRERGAVKEVLRKPTERQMGRRAERKLREQKLGEDQDIPGQSPATAAESTASDSSSGPSSRSSSTSSTSSSPDEQEMDLTRVGRDDANIFEEIFEEACEDGDVYHEDSDEAEISPRPELEILEEDDPKRRSSKRTRSTAKDKPRGPQTAAEPVKAASKTHEKTLPGTEKPPHQQEAHEKEKAPQKSLEDTAMTIEKAARQSQAEAVPGTKQVSNAAVTGTTTVKISENGQRTTTTAMKTTTSQGFVSHSFEASSVEHQFSSTEVSRSMKTTVITSQVMEGSIPVDGSGDNEQTSATELIDSIMTDLEDATSPTGSLDRSKIDGYKKQQEIVQAADLEAAVKDLEDQVTHGGIVDPQTGNRISVVEAADKGLVDPEASMKLLENQAATGGIVDMRTGERFSIAAARISGILDEDTALSLLEAQALTGGLIEPKTGNRLTFLEALQEGVLDKETAFLLLKRQAETGGVIDPKTGNRVSVKEAVESGVIDEDTALILLDAQVATGGIIDPSTGEKLSVPQAVERDIIDSDLADDLLNIQAKSGGILDPATRERLTVSEAEDRGLIDRDSSMRLLEAQLENGGIVDPKTGQLMSISDAQEAGVISTDMALCLLNRQEQDATDDKVQADEEEMEVDQPPGTMASVQVSTVGTMVGTDSPLPILEQQLLGGGIVDTETGDRLPTLAALDREIIDEELAVELLARESCNGGIRDPQTGEYLSVMEAEKRGLINTVMAQKVLEAQARLGGIIDPQTDDRLTVLQALERGIIDQETAQGIFEEQIANGGIVDPRTGKRVSDIQAISQGLVDKQTALALLDAQVGTGGILDPKTGERISVIQAKERGLVNYDTATSLLQAQSEQGGIIDARTGRRLNVFQASQQGHLDNDTTAVLLAKQLSSGGLIHPDTGDEISLEEAVAIGLIPEEVAERLALKAQDVHLKAQMDTEHAEHAGKVSDLLDWIAGTENALSEKRLVRGDLAELQKQLAEQKAIADDITGHQADVDAALKAGREFLAAQKDKLSVEQAKDLQYDLNNLEKGFNNIKEKNEGRIEVLEDMLGAKEKESERKDRVAQQKAEQLEKLQALKNWLAGAAEQLDQQEPISNDLPTLEEQHGQHQELYNDIEAHAQQMADAVQKTHRFLDRQESYLDQEEYNELDEMAEDLRAEFSDLKARSDARMNQLDKTLEEQRNEETQKLALEEQSQAAHEKIQDLLETIEQYRSDLCDQEPALQDLEELTEQTQEHESLHQEISGQQSEVMLALQEAQQLVAAHGDQLSPSARQNVIKGQSQLRNMYDDLSDQSETRLKQMQSLLDELQKFEAECKTFDDWLEEAEGEMEGVKEGASDLEGLKEQLEKQKTLSEDVLAHKGDLRFVTMAGQRFLDRAKVHEENLRKFHAKVKPEEPFSPEEASPTVQDKLDNLAQRYQNLHAQCGQEGKQLGDAVHKHKQYKEAVDSLLPWLQSAKETADQKASEPVGGDPASIQKQIDDLKAFQSEVLAHTGQVDHTRQAGHALLESQGALADSQDVNNTLSAIDDQVASVNEAISQRGDELQAALMQSQSLQGSLDGVVRWLDNTEKKLATQGAVTVNKEALAQQMADHKVLADDVSRQHATVASLQETCGKVLASGSPTMGPNLQEYLDDITARYAKVKGQTEERTEDLNRIEGNFTEFEDERAKLQDWLAVAMETMESKPVVHGDLKDLEDKVKEVTSAVEGHKDSLENMVQSGNELVGDVKTGDTSYVTQNIAKTTQAWDNLNKLLKDRAGQLAVQQQLSAEYTTGLEEVKDWLNNMEDRVASLQPVPVDTDKLKQLMDEIMPLIKEHKNFRAKLDKVNDLGAKLGVPAYDEAVSPSKHLTPTTSPKHKGITSPGVTSPDRMSRSSSGFISHNGTDHAETNGLPSEEVVAMQQQLADANSRYDSLGDELENRKADLQDTCGLAEKFQREGEELIEWLKDAKTKAESWVPTATDPKTVQQQIEQQKALQQGLSDHATLRQSLKDTAQALLQEKPDAEGTDKVMDKLRAMDAEWKQLEQDMASKQQQLEAASGNLQDFTAAQQQLSSWLADKEKMVAVLGPLAIDAAMLKNQQQQVEVILSEFESHKPQLDQLNQSGQAVLDSMDADAAKASPIGQQMAAVNQKWEELTGQLKGREDKIAASMEEGQKFSDATKELSDWLPEVTDKLNGQLPVSSQPDVVKEQMEQAKVLQEELSNMQPKLEEAQKSCEKLQALNDDPMMQAELGRRLDAVKGPFNRVAGKIADRQQKLEAALLSSQEFQQSFDDLLNWVKDKEQQLDSQESVSADMDKLDQQWTDIQDLTKELSTKDPSVKAVLSEGQKLLSETRGADRAALEDQLEELKKRWEDLGNRAESRKEKVQTCKEAAEEYAQLLEDLLPWLHEAEEQLEAMSPVSVQLDELLDQITEVELLEKDGQEHEPGVKSLNSVSDALVNSCEADDQSVMDTTADFNSRYQQLGQGLGERRQSLEDMLGRLKEFNEAVQDVQDKLIKQEDKLAEQETLGPEARDSKQFQNLKNLQSEVADLQSKIDYAKDFGEGVLADAPEGTDSSLIRGPLEAAKDRCEKLSSRIEELCGELESGLHELNQFQNNLRDLQTSLGDLEDDLDNMDSVARDIDAINAQIEEINNFDDKLGDKKSEADAAVKRCQELIDSGTASDPEDLKKQLDAINKRLAKLNDKAGGRKTDLSSALGKLQTFYDTLAALHDGIEKGELEQQSQPPIGGDLANIQQLDKNLQEYQQAHIEPLQAQVDSVNKTGQGLVQSASPGVNTSGLEADLEAVNDRWNSLASKVSERKAKLDQALLHSGKFQETLASLLEWLSDTEELVANQRPPSSEFKVIKAQLQEQKLLKRLVDDKKPTVDSLKQEAEQLSSIADPADREKIQQQLTDLFQRWDALTTNAADRKQKLEDILEVAKEFKDAHDPLVEWFEATERKLSSQQPIATDPAKMEEDTTEHQALADEVANQEAAVNQVTKAGQSLMELCSDDEQVSVKGQVDSATDRFKDIQEKVRSRGDQLERAKESRRLFGANALALLAWMTEMEETLAKLEVIAVEPVTVETQLQEQTAITKDITDHKAAVEEAVETGKSLLTQTTEGDEILVIQEKLDSMKDRYANISSKANDRQQSLEQALPLAKKFKDATEKLSDWLDKVEADMGTAEDAAGSEQQQERFREYKKQVDEHKHLVANMNEAGPKLMESSPGDGARSVEDKMANINQRYDSMVAAVREKVDELDAALQKTQLLGHGADQQLEWLETLENQLDNQEPISVEPDKLRTQLKEQKAINEDVIRHKERVEEIIASGQTMLDSSVDEDSSQLQDKVDELRRHYDDASKRSSDRLSQLELALPLATQFAEVHEDLVPWLDEIEAELEAMSPPALDEDIVKTQQEENRARREALAEHKPHIDKLNKTGPLLAELSPGEGAEAVNAKLRSDSERYTAVKEAVQRRSIWLDDALSQATQFHEKMDHTLEKLEKVADKLRMPTPISAETDKIKEQISENEALRSELEKHLPAIETLRGKGDDLIGKSAGVDKDPSAKAIQDKLDQMNFLWEDIVSRSEERDQAMLETHDTAERFWEELGNVLNVLKETQDSIKELEEPAIQPDIVREQQEVLQAIKEEMESTQDDIETVRQLGEDLTSLCGEPDKPVVSKNVEDLNATWDTLNASWEEREEVLEEAMRVALQYQDACRHCWCGWGRQRPGWPPSLPSVPTHPPSRSRLTTSRSSRQRLTHARWL</sequence>
<feature type="coiled-coil region" evidence="9">
    <location>
        <begin position="3354"/>
        <end position="3491"/>
    </location>
</feature>
<dbReference type="SMART" id="SM00250">
    <property type="entry name" value="PLEC"/>
    <property type="match status" value="15"/>
</dbReference>
<dbReference type="FunFam" id="1.20.58.60:FF:000010">
    <property type="entry name" value="plectin isoform X2"/>
    <property type="match status" value="1"/>
</dbReference>
<keyword evidence="13" id="KW-1185">Reference proteome</keyword>
<comment type="subcellular location">
    <subcellularLocation>
        <location evidence="1">Cytoplasm</location>
    </subcellularLocation>
</comment>
<dbReference type="GO" id="GO:0003779">
    <property type="term" value="F:actin binding"/>
    <property type="evidence" value="ECO:0007669"/>
    <property type="project" value="UniProtKB-KW"/>
</dbReference>
<accession>A0A9J7HI77</accession>
<dbReference type="FunFam" id="1.20.58.1060:FF:000006">
    <property type="entry name" value="Predicted protein"/>
    <property type="match status" value="1"/>
</dbReference>
<feature type="compositionally biased region" description="Basic and acidic residues" evidence="10">
    <location>
        <begin position="2324"/>
        <end position="2333"/>
    </location>
</feature>
<dbReference type="Gene3D" id="2.30.30.40">
    <property type="entry name" value="SH3 Domains"/>
    <property type="match status" value="1"/>
</dbReference>
<dbReference type="PROSITE" id="PS00020">
    <property type="entry name" value="ACTININ_2"/>
    <property type="match status" value="1"/>
</dbReference>
<evidence type="ECO:0000256" key="7">
    <source>
        <dbReference type="ARBA" id="ARBA00023203"/>
    </source>
</evidence>
<dbReference type="SMART" id="SM00150">
    <property type="entry name" value="SPEC"/>
    <property type="match status" value="32"/>
</dbReference>
<dbReference type="PROSITE" id="PS50021">
    <property type="entry name" value="CH"/>
    <property type="match status" value="2"/>
</dbReference>
<evidence type="ECO:0000256" key="6">
    <source>
        <dbReference type="ARBA" id="ARBA00022737"/>
    </source>
</evidence>
<feature type="compositionally biased region" description="Basic and acidic residues" evidence="10">
    <location>
        <begin position="1931"/>
        <end position="1942"/>
    </location>
</feature>
<name>A0A9J7HI77_BRAFL</name>
<evidence type="ECO:0000259" key="12">
    <source>
        <dbReference type="PROSITE" id="PS50021"/>
    </source>
</evidence>
<feature type="coiled-coil region" evidence="9">
    <location>
        <begin position="5848"/>
        <end position="5875"/>
    </location>
</feature>
<feature type="coiled-coil region" evidence="9">
    <location>
        <begin position="4714"/>
        <end position="4748"/>
    </location>
</feature>
<feature type="coiled-coil region" evidence="9">
    <location>
        <begin position="3264"/>
        <end position="3319"/>
    </location>
</feature>
<dbReference type="KEGG" id="bfo:118403238"/>
<reference evidence="13" key="2">
    <citation type="journal article" date="2020" name="Nat. Ecol. Evol.">
        <title>Deeply conserved synteny resolves early events in vertebrate evolution.</title>
        <authorList>
            <person name="Simakov O."/>
            <person name="Marletaz F."/>
            <person name="Yue J.X."/>
            <person name="O'Connell B."/>
            <person name="Jenkins J."/>
            <person name="Brandt A."/>
            <person name="Calef R."/>
            <person name="Tung C.H."/>
            <person name="Huang T.K."/>
            <person name="Schmutz J."/>
            <person name="Satoh N."/>
            <person name="Yu J.K."/>
            <person name="Putnam N.H."/>
            <person name="Green R.E."/>
            <person name="Rokhsar D.S."/>
        </authorList>
    </citation>
    <scope>NUCLEOTIDE SEQUENCE [LARGE SCALE GENOMIC DNA]</scope>
    <source>
        <strain evidence="13">S238N-H82</strain>
    </source>
</reference>
<proteinExistence type="predicted"/>
<dbReference type="OMA" id="SDFINME"/>
<evidence type="ECO:0000256" key="9">
    <source>
        <dbReference type="SAM" id="Coils"/>
    </source>
</evidence>
<dbReference type="InterPro" id="IPR018159">
    <property type="entry name" value="Spectrin/alpha-actinin"/>
</dbReference>
<dbReference type="PANTHER" id="PTHR23169">
    <property type="entry name" value="ENVOPLAKIN"/>
    <property type="match status" value="1"/>
</dbReference>
<dbReference type="InterPro" id="IPR036872">
    <property type="entry name" value="CH_dom_sf"/>
</dbReference>
<dbReference type="GO" id="GO:0005737">
    <property type="term" value="C:cytoplasm"/>
    <property type="evidence" value="ECO:0007669"/>
    <property type="project" value="UniProtKB-SubCell"/>
</dbReference>
<feature type="compositionally biased region" description="Acidic residues" evidence="10">
    <location>
        <begin position="1808"/>
        <end position="1819"/>
    </location>
</feature>
<dbReference type="InterPro" id="IPR001589">
    <property type="entry name" value="Actinin_actin-bd_CS"/>
</dbReference>
<feature type="coiled-coil region" evidence="9">
    <location>
        <begin position="4802"/>
        <end position="4857"/>
    </location>
</feature>
<feature type="compositionally biased region" description="Low complexity" evidence="10">
    <location>
        <begin position="2040"/>
        <end position="2051"/>
    </location>
</feature>
<dbReference type="Proteomes" id="UP000001554">
    <property type="component" value="Chromosome 2"/>
</dbReference>
<dbReference type="GeneID" id="118403238"/>
<evidence type="ECO:0000313" key="13">
    <source>
        <dbReference type="Proteomes" id="UP000001554"/>
    </source>
</evidence>
<dbReference type="Pfam" id="PF00435">
    <property type="entry name" value="Spectrin"/>
    <property type="match status" value="23"/>
</dbReference>
<dbReference type="Gene3D" id="1.10.418.10">
    <property type="entry name" value="Calponin-like domain"/>
    <property type="match status" value="2"/>
</dbReference>
<feature type="compositionally biased region" description="Polar residues" evidence="10">
    <location>
        <begin position="2003"/>
        <end position="2025"/>
    </location>
</feature>
<dbReference type="CDD" id="cd00176">
    <property type="entry name" value="SPEC"/>
    <property type="match status" value="17"/>
</dbReference>
<feature type="coiled-coil region" evidence="9">
    <location>
        <begin position="4578"/>
        <end position="4622"/>
    </location>
</feature>
<feature type="compositionally biased region" description="Acidic residues" evidence="10">
    <location>
        <begin position="2334"/>
        <end position="2358"/>
    </location>
</feature>
<evidence type="ECO:0000256" key="1">
    <source>
        <dbReference type="ARBA" id="ARBA00004496"/>
    </source>
</evidence>
<reference evidence="14" key="1">
    <citation type="journal article" date="2016" name="Genome Biol. Evol.">
        <title>Conserved non-coding elements in the most distant genera of cephalochordates: the Goldilocks principle.</title>
        <authorList>
            <person name="Yue J.X."/>
            <person name="Kozmikova I."/>
            <person name="Ono H."/>
            <person name="Nossa C.W."/>
            <person name="Kozmik Z."/>
            <person name="Putnam N.H."/>
            <person name="Yu J.K."/>
            <person name="Holland L.Z."/>
        </authorList>
    </citation>
    <scope>NUCLEOTIDE SEQUENCE</scope>
</reference>
<dbReference type="InterPro" id="IPR001715">
    <property type="entry name" value="CH_dom"/>
</dbReference>
<feature type="domain" description="Calponin-homology (CH)" evidence="12">
    <location>
        <begin position="77"/>
        <end position="180"/>
    </location>
</feature>
<dbReference type="SUPFAM" id="SSF47576">
    <property type="entry name" value="Calponin-homology domain, CH-domain"/>
    <property type="match status" value="1"/>
</dbReference>
<feature type="compositionally biased region" description="Polar residues" evidence="10">
    <location>
        <begin position="1824"/>
        <end position="1836"/>
    </location>
</feature>
<dbReference type="FunFam" id="3.90.1290.10:FF:000054">
    <property type="entry name" value="Uncharacterized protein"/>
    <property type="match status" value="1"/>
</dbReference>
<dbReference type="Gene3D" id="3.90.1290.10">
    <property type="entry name" value="Plakin repeat"/>
    <property type="match status" value="5"/>
</dbReference>
<dbReference type="SMART" id="SM00033">
    <property type="entry name" value="CH"/>
    <property type="match status" value="2"/>
</dbReference>
<feature type="compositionally biased region" description="Low complexity" evidence="10">
    <location>
        <begin position="5956"/>
        <end position="5966"/>
    </location>
</feature>
<feature type="region of interest" description="Disordered" evidence="10">
    <location>
        <begin position="15"/>
        <end position="55"/>
    </location>
</feature>
<feature type="compositionally biased region" description="Basic and acidic residues" evidence="10">
    <location>
        <begin position="2226"/>
        <end position="2280"/>
    </location>
</feature>
<dbReference type="Pfam" id="PF17902">
    <property type="entry name" value="SH3_10"/>
    <property type="match status" value="1"/>
</dbReference>
<feature type="region of interest" description="Disordered" evidence="10">
    <location>
        <begin position="5946"/>
        <end position="5967"/>
    </location>
</feature>
<dbReference type="GO" id="GO:0005874">
    <property type="term" value="C:microtubule"/>
    <property type="evidence" value="ECO:0007669"/>
    <property type="project" value="UniProtKB-KW"/>
</dbReference>
<dbReference type="RefSeq" id="XP_035657737.1">
    <property type="nucleotide sequence ID" value="XM_035801844.1"/>
</dbReference>
<dbReference type="PROSITE" id="PS00019">
    <property type="entry name" value="ACTININ_1"/>
    <property type="match status" value="1"/>
</dbReference>
<keyword evidence="3" id="KW-0963">Cytoplasm</keyword>
<dbReference type="Pfam" id="PF00681">
    <property type="entry name" value="Plectin"/>
    <property type="match status" value="11"/>
</dbReference>